<dbReference type="InterPro" id="IPR027417">
    <property type="entry name" value="P-loop_NTPase"/>
</dbReference>
<dbReference type="PANTHER" id="PTHR10704">
    <property type="entry name" value="CARBOHYDRATE SULFOTRANSFERASE"/>
    <property type="match status" value="1"/>
</dbReference>
<dbReference type="Gene3D" id="3.40.50.300">
    <property type="entry name" value="P-loop containing nucleotide triphosphate hydrolases"/>
    <property type="match status" value="1"/>
</dbReference>
<dbReference type="PANTHER" id="PTHR10704:SF44">
    <property type="entry name" value="LD35051P-RELATED"/>
    <property type="match status" value="1"/>
</dbReference>
<sequence>MVKVLYIAGWGRSGTTILDNILNAYPSVFSAGELFYLWRRGLVQGRRCGCGVRLPDCPCWSAIRRQAFGTAEPDPREMMALQAEAARARHALRLYHRPHEPAVRRYREIMGQVYRAVGEVTGAELVVDSSKTPAGAAVLARLAGVEGYLVHMVRDPRAVAYSWMRAKPQVDRPRPAMMDRHGPWESTGQWLACNAVIAHLAPAYGPRQARLRYEDFLTDPRARVENLLRLAGVSTADGPFRGPREVALVPNHTVSGNPSRFTTGTVTLRLDDAWRGGQRPRDRVVASAVALPLLRRYGYPLQPRRPPAAGPRPR</sequence>
<dbReference type="GO" id="GO:0006790">
    <property type="term" value="P:sulfur compound metabolic process"/>
    <property type="evidence" value="ECO:0007669"/>
    <property type="project" value="TreeGrafter"/>
</dbReference>
<protein>
    <submittedName>
        <fullName evidence="1">Sulfotransferase family protein</fullName>
    </submittedName>
</protein>
<organism evidence="1 2">
    <name type="scientific">Pilimelia terevasa</name>
    <dbReference type="NCBI Taxonomy" id="53372"/>
    <lineage>
        <taxon>Bacteria</taxon>
        <taxon>Bacillati</taxon>
        <taxon>Actinomycetota</taxon>
        <taxon>Actinomycetes</taxon>
        <taxon>Micromonosporales</taxon>
        <taxon>Micromonosporaceae</taxon>
        <taxon>Pilimelia</taxon>
    </lineage>
</organism>
<reference evidence="1" key="1">
    <citation type="journal article" date="2014" name="Int. J. Syst. Evol. Microbiol.">
        <title>Complete genome sequence of Corynebacterium casei LMG S-19264T (=DSM 44701T), isolated from a smear-ripened cheese.</title>
        <authorList>
            <consortium name="US DOE Joint Genome Institute (JGI-PGF)"/>
            <person name="Walter F."/>
            <person name="Albersmeier A."/>
            <person name="Kalinowski J."/>
            <person name="Ruckert C."/>
        </authorList>
    </citation>
    <scope>NUCLEOTIDE SEQUENCE</scope>
    <source>
        <strain evidence="1">JCM 3091</strain>
    </source>
</reference>
<accession>A0A8J3BIZ5</accession>
<keyword evidence="2" id="KW-1185">Reference proteome</keyword>
<proteinExistence type="predicted"/>
<dbReference type="AlphaFoldDB" id="A0A8J3BIZ5"/>
<dbReference type="GO" id="GO:0001517">
    <property type="term" value="F:N-acetylglucosamine 6-O-sulfotransferase activity"/>
    <property type="evidence" value="ECO:0007669"/>
    <property type="project" value="TreeGrafter"/>
</dbReference>
<gene>
    <name evidence="1" type="ORF">GCM10010124_16380</name>
</gene>
<dbReference type="Proteomes" id="UP000662200">
    <property type="component" value="Unassembled WGS sequence"/>
</dbReference>
<evidence type="ECO:0000313" key="1">
    <source>
        <dbReference type="EMBL" id="GGK24586.1"/>
    </source>
</evidence>
<dbReference type="GO" id="GO:0006044">
    <property type="term" value="P:N-acetylglucosamine metabolic process"/>
    <property type="evidence" value="ECO:0007669"/>
    <property type="project" value="TreeGrafter"/>
</dbReference>
<name>A0A8J3BIZ5_9ACTN</name>
<dbReference type="SUPFAM" id="SSF52540">
    <property type="entry name" value="P-loop containing nucleoside triphosphate hydrolases"/>
    <property type="match status" value="1"/>
</dbReference>
<evidence type="ECO:0000313" key="2">
    <source>
        <dbReference type="Proteomes" id="UP000662200"/>
    </source>
</evidence>
<dbReference type="RefSeq" id="WP_189113606.1">
    <property type="nucleotide sequence ID" value="NZ_BMQC01000004.1"/>
</dbReference>
<comment type="caution">
    <text evidence="1">The sequence shown here is derived from an EMBL/GenBank/DDBJ whole genome shotgun (WGS) entry which is preliminary data.</text>
</comment>
<dbReference type="EMBL" id="BMQC01000004">
    <property type="protein sequence ID" value="GGK24586.1"/>
    <property type="molecule type" value="Genomic_DNA"/>
</dbReference>
<dbReference type="Pfam" id="PF13469">
    <property type="entry name" value="Sulfotransfer_3"/>
    <property type="match status" value="1"/>
</dbReference>
<reference evidence="1" key="2">
    <citation type="submission" date="2020-09" db="EMBL/GenBank/DDBJ databases">
        <authorList>
            <person name="Sun Q."/>
            <person name="Ohkuma M."/>
        </authorList>
    </citation>
    <scope>NUCLEOTIDE SEQUENCE</scope>
    <source>
        <strain evidence="1">JCM 3091</strain>
    </source>
</reference>
<dbReference type="InterPro" id="IPR051135">
    <property type="entry name" value="Gal/GlcNAc/GalNAc_ST"/>
</dbReference>